<dbReference type="PANTHER" id="PTHR35186:SF4">
    <property type="entry name" value="PRION-INHIBITION AND PROPAGATION HELO DOMAIN-CONTAINING PROTEIN"/>
    <property type="match status" value="1"/>
</dbReference>
<keyword evidence="3" id="KW-1185">Reference proteome</keyword>
<evidence type="ECO:0000313" key="3">
    <source>
        <dbReference type="Proteomes" id="UP000275385"/>
    </source>
</evidence>
<protein>
    <submittedName>
        <fullName evidence="2">Uncharacterized protein</fullName>
    </submittedName>
</protein>
<sequence length="585" mass="65826">MQAASDQYTSGPKAGWGGWAPPPIIGGTIKSYKTIYKKLKLFAQASSEAGRVRRALKRQCDVFVNQIQILLHQVLVDKALLDEDVLDAMTKDGNHEGWKSPDIDARLERYFDRNYESYKGIVEEVAGEVALLLEEIEAFNGALAKEEGTIPGRREELSSRTRLAFDQTKCNKAVQLLRTSNEDLRTLCEQVSQLKHPDNLFRPRRNSSALASTGSYGFIIRKTASALHQGLSDNLHDRNHDVRLFIQPSIAGEATVMNIVLRCADDDDERPVRDVVQVRSYAASTPPTPPPESSMRYLCISDKPSGRRGVKWSDQLGRSSQGQRSEEHNREGQRLQNRARPTNNLCLELCRDARRKGKLAEDECFCYVETHVAGEAFRHNFHPSDVIYQHATKPATLENLLVDFPAVEAAMTKRDQLMLARAVVLAVLYFSSSPWLPDFWALGNLSYFPDECGNLRASLRTVNLGVTISGAQPGSHGTARSDPSIEDLMLEYGIRNVPLHYLGAVLLQIDRWQLIDSGDVPHVRKLAKQRSELEADYHNLIEKCLHCDFGVDAEKDLSRPELWQAVHQDVVERLDRMIDLLDPFS</sequence>
<reference evidence="2 3" key="1">
    <citation type="submission" date="2018-08" db="EMBL/GenBank/DDBJ databases">
        <title>Draft genome of the lignicolous fungus Coniochaeta pulveracea.</title>
        <authorList>
            <person name="Borstlap C.J."/>
            <person name="De Witt R.N."/>
            <person name="Botha A."/>
            <person name="Volschenk H."/>
        </authorList>
    </citation>
    <scope>NUCLEOTIDE SEQUENCE [LARGE SCALE GENOMIC DNA]</scope>
    <source>
        <strain evidence="2 3">CAB683</strain>
    </source>
</reference>
<evidence type="ECO:0000256" key="1">
    <source>
        <dbReference type="SAM" id="MobiDB-lite"/>
    </source>
</evidence>
<dbReference type="EMBL" id="QVQW01000008">
    <property type="protein sequence ID" value="RKU47535.1"/>
    <property type="molecule type" value="Genomic_DNA"/>
</dbReference>
<feature type="compositionally biased region" description="Basic and acidic residues" evidence="1">
    <location>
        <begin position="324"/>
        <end position="333"/>
    </location>
</feature>
<accession>A0A420YI61</accession>
<feature type="region of interest" description="Disordered" evidence="1">
    <location>
        <begin position="280"/>
        <end position="336"/>
    </location>
</feature>
<organism evidence="2 3">
    <name type="scientific">Coniochaeta pulveracea</name>
    <dbReference type="NCBI Taxonomy" id="177199"/>
    <lineage>
        <taxon>Eukaryota</taxon>
        <taxon>Fungi</taxon>
        <taxon>Dikarya</taxon>
        <taxon>Ascomycota</taxon>
        <taxon>Pezizomycotina</taxon>
        <taxon>Sordariomycetes</taxon>
        <taxon>Sordariomycetidae</taxon>
        <taxon>Coniochaetales</taxon>
        <taxon>Coniochaetaceae</taxon>
        <taxon>Coniochaeta</taxon>
    </lineage>
</organism>
<name>A0A420YI61_9PEZI</name>
<dbReference type="AlphaFoldDB" id="A0A420YI61"/>
<dbReference type="STRING" id="177199.A0A420YI61"/>
<dbReference type="PANTHER" id="PTHR35186">
    <property type="entry name" value="ANK_REP_REGION DOMAIN-CONTAINING PROTEIN"/>
    <property type="match status" value="1"/>
</dbReference>
<comment type="caution">
    <text evidence="2">The sequence shown here is derived from an EMBL/GenBank/DDBJ whole genome shotgun (WGS) entry which is preliminary data.</text>
</comment>
<evidence type="ECO:0000313" key="2">
    <source>
        <dbReference type="EMBL" id="RKU47535.1"/>
    </source>
</evidence>
<gene>
    <name evidence="2" type="ORF">DL546_005679</name>
</gene>
<dbReference type="Proteomes" id="UP000275385">
    <property type="component" value="Unassembled WGS sequence"/>
</dbReference>
<dbReference type="OrthoDB" id="5331891at2759"/>
<proteinExistence type="predicted"/>